<comment type="caution">
    <text evidence="1">The sequence shown here is derived from an EMBL/GenBank/DDBJ whole genome shotgun (WGS) entry which is preliminary data.</text>
</comment>
<dbReference type="EMBL" id="RCHC01000019">
    <property type="protein sequence ID" value="RLL18982.1"/>
    <property type="molecule type" value="Genomic_DNA"/>
</dbReference>
<name>A0ABX9TSU8_9GAMM</name>
<accession>A0ABX9TSU8</accession>
<evidence type="ECO:0000313" key="1">
    <source>
        <dbReference type="EMBL" id="RLL18982.1"/>
    </source>
</evidence>
<dbReference type="RefSeq" id="WP_121523487.1">
    <property type="nucleotide sequence ID" value="NZ_RCHC01000019.1"/>
</dbReference>
<reference evidence="1 2" key="1">
    <citation type="submission" date="2018-09" db="EMBL/GenBank/DDBJ databases">
        <title>The draft genome of Acinetobacter sp. strains.</title>
        <authorList>
            <person name="Qin J."/>
            <person name="Feng Y."/>
            <person name="Zong Z."/>
        </authorList>
    </citation>
    <scope>NUCLEOTIDE SEQUENCE [LARGE SCALE GENOMIC DNA]</scope>
    <source>
        <strain evidence="1 2">WCHAc060005</strain>
    </source>
</reference>
<organism evidence="1 2">
    <name type="scientific">Acinetobacter chengduensis</name>
    <dbReference type="NCBI Taxonomy" id="2420890"/>
    <lineage>
        <taxon>Bacteria</taxon>
        <taxon>Pseudomonadati</taxon>
        <taxon>Pseudomonadota</taxon>
        <taxon>Gammaproteobacteria</taxon>
        <taxon>Moraxellales</taxon>
        <taxon>Moraxellaceae</taxon>
        <taxon>Acinetobacter</taxon>
    </lineage>
</organism>
<evidence type="ECO:0000313" key="2">
    <source>
        <dbReference type="Proteomes" id="UP000280271"/>
    </source>
</evidence>
<protein>
    <recommendedName>
        <fullName evidence="3">DUF4194 domain-containing protein</fullName>
    </recommendedName>
</protein>
<keyword evidence="2" id="KW-1185">Reference proteome</keyword>
<evidence type="ECO:0008006" key="3">
    <source>
        <dbReference type="Google" id="ProtNLM"/>
    </source>
</evidence>
<sequence length="192" mass="22155">MSNMSDAERTELNAKLTELRGNPAAFFKAMGLKTTDSELYILNKLLDHDRIKINDDLPHHESRRAFYKLVLFNFLTNPKSTTMCIANDRMAYDLRSFLLDYRDKIQESDDFRAIGNLMHITRNGVTFQAIDGRRICFAKTIDMWGLGGMGENTLYICHKPHRKLTDIENNLLLTLARHKQDKVVTFQAGNNQ</sequence>
<dbReference type="Proteomes" id="UP000280271">
    <property type="component" value="Unassembled WGS sequence"/>
</dbReference>
<gene>
    <name evidence="1" type="ORF">D9K81_14585</name>
</gene>
<proteinExistence type="predicted"/>